<keyword evidence="3" id="KW-0863">Zinc-finger</keyword>
<reference evidence="7" key="1">
    <citation type="submission" date="2020-08" db="EMBL/GenBank/DDBJ databases">
        <title>Chromosome-level assembly of Southern catfish (Silurus meridionalis) provides insights into visual adaptation to the nocturnal and benthic lifestyles.</title>
        <authorList>
            <person name="Zhang Y."/>
            <person name="Wang D."/>
            <person name="Peng Z."/>
        </authorList>
    </citation>
    <scope>NUCLEOTIDE SEQUENCE</scope>
    <source>
        <strain evidence="7">SWU-2019-XX</strain>
        <tissue evidence="7">Muscle</tissue>
    </source>
</reference>
<evidence type="ECO:0000313" key="7">
    <source>
        <dbReference type="EMBL" id="KAF7698276.1"/>
    </source>
</evidence>
<name>A0A8T0AZ86_SILME</name>
<organism evidence="7 8">
    <name type="scientific">Silurus meridionalis</name>
    <name type="common">Southern catfish</name>
    <name type="synonym">Silurus soldatovi meridionalis</name>
    <dbReference type="NCBI Taxonomy" id="175797"/>
    <lineage>
        <taxon>Eukaryota</taxon>
        <taxon>Metazoa</taxon>
        <taxon>Chordata</taxon>
        <taxon>Craniata</taxon>
        <taxon>Vertebrata</taxon>
        <taxon>Euteleostomi</taxon>
        <taxon>Actinopterygii</taxon>
        <taxon>Neopterygii</taxon>
        <taxon>Teleostei</taxon>
        <taxon>Ostariophysi</taxon>
        <taxon>Siluriformes</taxon>
        <taxon>Siluridae</taxon>
        <taxon>Silurus</taxon>
    </lineage>
</organism>
<gene>
    <name evidence="7" type="ORF">HF521_004786</name>
</gene>
<dbReference type="GO" id="GO:0000776">
    <property type="term" value="C:kinetochore"/>
    <property type="evidence" value="ECO:0007669"/>
    <property type="project" value="TreeGrafter"/>
</dbReference>
<dbReference type="PANTHER" id="PTHR23215">
    <property type="entry name" value="ZINC FINGER PROTEIN 207"/>
    <property type="match status" value="1"/>
</dbReference>
<protein>
    <recommendedName>
        <fullName evidence="9">BUB3-interacting and GLEBS motif-containing protein ZNF207</fullName>
    </recommendedName>
</protein>
<dbReference type="GO" id="GO:0008270">
    <property type="term" value="F:zinc ion binding"/>
    <property type="evidence" value="ECO:0007669"/>
    <property type="project" value="UniProtKB-KW"/>
</dbReference>
<evidence type="ECO:0000313" key="8">
    <source>
        <dbReference type="Proteomes" id="UP000606274"/>
    </source>
</evidence>
<dbReference type="GO" id="GO:1990047">
    <property type="term" value="C:spindle matrix"/>
    <property type="evidence" value="ECO:0007669"/>
    <property type="project" value="TreeGrafter"/>
</dbReference>
<proteinExistence type="predicted"/>
<evidence type="ECO:0000256" key="3">
    <source>
        <dbReference type="ARBA" id="ARBA00022771"/>
    </source>
</evidence>
<sequence>MPGMPPGMMPMGGMMPPGPGMPPMMPGMPPGMPPPMGHRPSMNHMPQAPASTTAGMIPRAATPAATVAAPQPAVTKPLFPSAGQAQQGVPGAAVGLSVSSSAAPKATFPAYSQPTPSAASAGSTVAKPATPITSKPATLTTTSATSKLIHPDEDISLEELRAQLPRYQCKIPSTGQAHVSTSPVGPMGGVMPAQGASSQQPGARHPMHGPYGTPSQAVPGYVPGAMSPYGQGPPMVPPYQGAPPRPPMAMRPPVMSQGGRY</sequence>
<dbReference type="PANTHER" id="PTHR23215:SF0">
    <property type="entry name" value="BUB3-INTERACTING AND GLEBS MOTIF-CONTAINING PROTEIN ZNF207"/>
    <property type="match status" value="1"/>
</dbReference>
<dbReference type="AlphaFoldDB" id="A0A8T0AZ86"/>
<keyword evidence="8" id="KW-1185">Reference proteome</keyword>
<evidence type="ECO:0000256" key="6">
    <source>
        <dbReference type="SAM" id="MobiDB-lite"/>
    </source>
</evidence>
<feature type="region of interest" description="Disordered" evidence="6">
    <location>
        <begin position="116"/>
        <end position="146"/>
    </location>
</feature>
<dbReference type="EMBL" id="JABFDY010000014">
    <property type="protein sequence ID" value="KAF7698276.1"/>
    <property type="molecule type" value="Genomic_DNA"/>
</dbReference>
<dbReference type="Proteomes" id="UP000606274">
    <property type="component" value="Unassembled WGS sequence"/>
</dbReference>
<dbReference type="GO" id="GO:0007094">
    <property type="term" value="P:mitotic spindle assembly checkpoint signaling"/>
    <property type="evidence" value="ECO:0007669"/>
    <property type="project" value="TreeGrafter"/>
</dbReference>
<accession>A0A8T0AZ86</accession>
<keyword evidence="5" id="KW-0539">Nucleus</keyword>
<dbReference type="GO" id="GO:0005634">
    <property type="term" value="C:nucleus"/>
    <property type="evidence" value="ECO:0007669"/>
    <property type="project" value="UniProtKB-SubCell"/>
</dbReference>
<evidence type="ECO:0000256" key="5">
    <source>
        <dbReference type="ARBA" id="ARBA00023242"/>
    </source>
</evidence>
<evidence type="ECO:0000256" key="4">
    <source>
        <dbReference type="ARBA" id="ARBA00022833"/>
    </source>
</evidence>
<dbReference type="GO" id="GO:0090307">
    <property type="term" value="P:mitotic spindle assembly"/>
    <property type="evidence" value="ECO:0007669"/>
    <property type="project" value="TreeGrafter"/>
</dbReference>
<dbReference type="GO" id="GO:0008608">
    <property type="term" value="P:attachment of spindle microtubules to kinetochore"/>
    <property type="evidence" value="ECO:0007669"/>
    <property type="project" value="TreeGrafter"/>
</dbReference>
<evidence type="ECO:0008006" key="9">
    <source>
        <dbReference type="Google" id="ProtNLM"/>
    </source>
</evidence>
<keyword evidence="2" id="KW-0479">Metal-binding</keyword>
<keyword evidence="4" id="KW-0862">Zinc</keyword>
<dbReference type="GO" id="GO:0008017">
    <property type="term" value="F:microtubule binding"/>
    <property type="evidence" value="ECO:0007669"/>
    <property type="project" value="TreeGrafter"/>
</dbReference>
<comment type="subcellular location">
    <subcellularLocation>
        <location evidence="1">Nucleus</location>
    </subcellularLocation>
</comment>
<feature type="compositionally biased region" description="Low complexity" evidence="6">
    <location>
        <begin position="130"/>
        <end position="146"/>
    </location>
</feature>
<evidence type="ECO:0000256" key="1">
    <source>
        <dbReference type="ARBA" id="ARBA00004123"/>
    </source>
</evidence>
<comment type="caution">
    <text evidence="7">The sequence shown here is derived from an EMBL/GenBank/DDBJ whole genome shotgun (WGS) entry which is preliminary data.</text>
</comment>
<evidence type="ECO:0000256" key="2">
    <source>
        <dbReference type="ARBA" id="ARBA00022723"/>
    </source>
</evidence>